<dbReference type="Proteomes" id="UP001281410">
    <property type="component" value="Unassembled WGS sequence"/>
</dbReference>
<evidence type="ECO:0000259" key="4">
    <source>
        <dbReference type="PROSITE" id="PS51473"/>
    </source>
</evidence>
<evidence type="ECO:0000313" key="6">
    <source>
        <dbReference type="Proteomes" id="UP001281410"/>
    </source>
</evidence>
<keyword evidence="6" id="KW-1185">Reference proteome</keyword>
<dbReference type="PROSITE" id="PS51473">
    <property type="entry name" value="GNK2"/>
    <property type="match status" value="1"/>
</dbReference>
<evidence type="ECO:0000256" key="3">
    <source>
        <dbReference type="SAM" id="SignalP"/>
    </source>
</evidence>
<dbReference type="EMBL" id="JANJYJ010000009">
    <property type="protein sequence ID" value="KAK3188259.1"/>
    <property type="molecule type" value="Genomic_DNA"/>
</dbReference>
<dbReference type="AlphaFoldDB" id="A0AAE0DTZ6"/>
<keyword evidence="2" id="KW-0677">Repeat</keyword>
<organism evidence="5 6">
    <name type="scientific">Dipteronia sinensis</name>
    <dbReference type="NCBI Taxonomy" id="43782"/>
    <lineage>
        <taxon>Eukaryota</taxon>
        <taxon>Viridiplantae</taxon>
        <taxon>Streptophyta</taxon>
        <taxon>Embryophyta</taxon>
        <taxon>Tracheophyta</taxon>
        <taxon>Spermatophyta</taxon>
        <taxon>Magnoliopsida</taxon>
        <taxon>eudicotyledons</taxon>
        <taxon>Gunneridae</taxon>
        <taxon>Pentapetalae</taxon>
        <taxon>rosids</taxon>
        <taxon>malvids</taxon>
        <taxon>Sapindales</taxon>
        <taxon>Sapindaceae</taxon>
        <taxon>Hippocastanoideae</taxon>
        <taxon>Acereae</taxon>
        <taxon>Dipteronia</taxon>
    </lineage>
</organism>
<name>A0AAE0DTZ6_9ROSI</name>
<evidence type="ECO:0000313" key="5">
    <source>
        <dbReference type="EMBL" id="KAK3188259.1"/>
    </source>
</evidence>
<dbReference type="PANTHER" id="PTHR32099">
    <property type="entry name" value="CYSTEINE-RICH REPEAT SECRETORY PROTEIN"/>
    <property type="match status" value="1"/>
</dbReference>
<accession>A0AAE0DTZ6</accession>
<feature type="domain" description="Gnk2-homologous" evidence="4">
    <location>
        <begin position="29"/>
        <end position="132"/>
    </location>
</feature>
<comment type="caution">
    <text evidence="5">The sequence shown here is derived from an EMBL/GenBank/DDBJ whole genome shotgun (WGS) entry which is preliminary data.</text>
</comment>
<sequence>MSSWKFSTIFVFLLSLSSSLFTFTGAADPTYVYHFCSGNNFTRNSTYQTNLKLLLSSLPSNANRSYGFSNTTEGQDPNRVYGLFQCRGDVTNTICQECVTFASTDATQRCPNQKGNIIWYDECLLHYSDSYIFLQQPQSLES</sequence>
<dbReference type="FunFam" id="3.30.430.20:FF:000003">
    <property type="entry name" value="Cysteine-rich RLK (RECEPTOR-like protein kinase) 10"/>
    <property type="match status" value="1"/>
</dbReference>
<reference evidence="5" key="1">
    <citation type="journal article" date="2023" name="Plant J.">
        <title>Genome sequences and population genomics provide insights into the demographic history, inbreeding, and mutation load of two 'living fossil' tree species of Dipteronia.</title>
        <authorList>
            <person name="Feng Y."/>
            <person name="Comes H.P."/>
            <person name="Chen J."/>
            <person name="Zhu S."/>
            <person name="Lu R."/>
            <person name="Zhang X."/>
            <person name="Li P."/>
            <person name="Qiu J."/>
            <person name="Olsen K.M."/>
            <person name="Qiu Y."/>
        </authorList>
    </citation>
    <scope>NUCLEOTIDE SEQUENCE</scope>
    <source>
        <strain evidence="5">NBL</strain>
    </source>
</reference>
<dbReference type="InterPro" id="IPR038408">
    <property type="entry name" value="GNK2_sf"/>
</dbReference>
<gene>
    <name evidence="5" type="ORF">Dsin_027820</name>
</gene>
<dbReference type="PANTHER" id="PTHR32099:SF42">
    <property type="entry name" value="CYSTEINE-RICH RECEPTOR-LIKE PROTEIN KINASE 9-RELATED"/>
    <property type="match status" value="1"/>
</dbReference>
<proteinExistence type="predicted"/>
<dbReference type="Pfam" id="PF01657">
    <property type="entry name" value="Stress-antifung"/>
    <property type="match status" value="1"/>
</dbReference>
<protein>
    <recommendedName>
        <fullName evidence="4">Gnk2-homologous domain-containing protein</fullName>
    </recommendedName>
</protein>
<feature type="chain" id="PRO_5041918115" description="Gnk2-homologous domain-containing protein" evidence="3">
    <location>
        <begin position="27"/>
        <end position="142"/>
    </location>
</feature>
<evidence type="ECO:0000256" key="2">
    <source>
        <dbReference type="ARBA" id="ARBA00022737"/>
    </source>
</evidence>
<dbReference type="Gene3D" id="3.30.430.20">
    <property type="entry name" value="Gnk2 domain, C-X8-C-X2-C motif"/>
    <property type="match status" value="1"/>
</dbReference>
<keyword evidence="1 3" id="KW-0732">Signal</keyword>
<dbReference type="CDD" id="cd23509">
    <property type="entry name" value="Gnk2-like"/>
    <property type="match status" value="1"/>
</dbReference>
<evidence type="ECO:0000256" key="1">
    <source>
        <dbReference type="ARBA" id="ARBA00022729"/>
    </source>
</evidence>
<dbReference type="InterPro" id="IPR002902">
    <property type="entry name" value="GNK2"/>
</dbReference>
<feature type="signal peptide" evidence="3">
    <location>
        <begin position="1"/>
        <end position="26"/>
    </location>
</feature>